<dbReference type="SUPFAM" id="SSF110849">
    <property type="entry name" value="ParB/Sulfiredoxin"/>
    <property type="match status" value="1"/>
</dbReference>
<evidence type="ECO:0000256" key="1">
    <source>
        <dbReference type="ARBA" id="ARBA00006295"/>
    </source>
</evidence>
<gene>
    <name evidence="5" type="ORF">Y900_029915</name>
</gene>
<evidence type="ECO:0000313" key="6">
    <source>
        <dbReference type="Proteomes" id="UP000022835"/>
    </source>
</evidence>
<feature type="region of interest" description="Disordered" evidence="3">
    <location>
        <begin position="215"/>
        <end position="258"/>
    </location>
</feature>
<keyword evidence="2" id="KW-0159">Chromosome partition</keyword>
<dbReference type="InterPro" id="IPR003115">
    <property type="entry name" value="ParB_N"/>
</dbReference>
<feature type="compositionally biased region" description="Basic and acidic residues" evidence="3">
    <location>
        <begin position="243"/>
        <end position="252"/>
    </location>
</feature>
<dbReference type="InterPro" id="IPR050336">
    <property type="entry name" value="Chromosome_partition/occlusion"/>
</dbReference>
<dbReference type="RefSeq" id="WP_036349270.1">
    <property type="nucleotide sequence ID" value="NZ_JALN02000003.1"/>
</dbReference>
<keyword evidence="6" id="KW-1185">Reference proteome</keyword>
<evidence type="ECO:0000313" key="5">
    <source>
        <dbReference type="EMBL" id="KDE96852.1"/>
    </source>
</evidence>
<dbReference type="Proteomes" id="UP000022835">
    <property type="component" value="Unassembled WGS sequence"/>
</dbReference>
<feature type="domain" description="ParB-like N-terminal" evidence="4">
    <location>
        <begin position="39"/>
        <end position="139"/>
    </location>
</feature>
<dbReference type="PANTHER" id="PTHR33375">
    <property type="entry name" value="CHROMOSOME-PARTITIONING PROTEIN PARB-RELATED"/>
    <property type="match status" value="1"/>
</dbReference>
<dbReference type="SUPFAM" id="SSF109709">
    <property type="entry name" value="KorB DNA-binding domain-like"/>
    <property type="match status" value="1"/>
</dbReference>
<accession>A0A064CDN1</accession>
<organism evidence="5 6">
    <name type="scientific">Mycolicibacterium aromaticivorans JS19b1 = JCM 16368</name>
    <dbReference type="NCBI Taxonomy" id="1440774"/>
    <lineage>
        <taxon>Bacteria</taxon>
        <taxon>Bacillati</taxon>
        <taxon>Actinomycetota</taxon>
        <taxon>Actinomycetes</taxon>
        <taxon>Mycobacteriales</taxon>
        <taxon>Mycobacteriaceae</taxon>
        <taxon>Mycolicibacterium</taxon>
    </lineage>
</organism>
<dbReference type="NCBIfam" id="TIGR00180">
    <property type="entry name" value="parB_part"/>
    <property type="match status" value="1"/>
</dbReference>
<dbReference type="OrthoDB" id="70307at2"/>
<sequence>MSRGGVKSFAGLAEAVGEKSSIDGAKAASSIIPRAGQSRSVPLRDLVGNPHNPRDTLGNLQELASIAEHQLQPVVVVTKNAYQQLYPDTAVDARWVVIIGNRRLAAAHKFGRPELDIVIKDELAKDRATLLTAVIAENVDRSGFDVIEEARAVESLVGEYGSADAAADHLHKSKTWVSQRRALLKLAPELQEATRRGDLAIREARDLARVPLEQQVARWRSSQPESGSADKSGEGALTSEENQSDRREERGEASASQIRTVTRALRRFEADPHALAAALHSHLGDVGSRVLAAQLRKLVKQ</sequence>
<dbReference type="EMBL" id="JALN02000003">
    <property type="protein sequence ID" value="KDE96852.1"/>
    <property type="molecule type" value="Genomic_DNA"/>
</dbReference>
<dbReference type="SMART" id="SM00470">
    <property type="entry name" value="ParB"/>
    <property type="match status" value="1"/>
</dbReference>
<evidence type="ECO:0000259" key="4">
    <source>
        <dbReference type="SMART" id="SM00470"/>
    </source>
</evidence>
<dbReference type="AlphaFoldDB" id="A0A064CDN1"/>
<comment type="caution">
    <text evidence="5">The sequence shown here is derived from an EMBL/GenBank/DDBJ whole genome shotgun (WGS) entry which is preliminary data.</text>
</comment>
<dbReference type="GO" id="GO:0005694">
    <property type="term" value="C:chromosome"/>
    <property type="evidence" value="ECO:0007669"/>
    <property type="project" value="TreeGrafter"/>
</dbReference>
<protein>
    <submittedName>
        <fullName evidence="5">Peptide transporter</fullName>
    </submittedName>
</protein>
<dbReference type="STRING" id="1440774.Y900_029915"/>
<proteinExistence type="inferred from homology"/>
<dbReference type="InterPro" id="IPR041468">
    <property type="entry name" value="HTH_ParB/Spo0J"/>
</dbReference>
<reference evidence="5" key="1">
    <citation type="submission" date="2014-05" db="EMBL/GenBank/DDBJ databases">
        <title>Genome sequence of Mycobacterium aromaticivorans strain JS19b1T (= DSM 45407T).</title>
        <authorList>
            <person name="Kwak Y."/>
            <person name="Park G.-S."/>
            <person name="Li Q.X."/>
            <person name="Lee S.-E."/>
            <person name="Shin J.-H."/>
        </authorList>
    </citation>
    <scope>NUCLEOTIDE SEQUENCE [LARGE SCALE GENOMIC DNA]</scope>
    <source>
        <strain evidence="5">JS19b1</strain>
    </source>
</reference>
<dbReference type="Gene3D" id="1.10.10.2830">
    <property type="match status" value="1"/>
</dbReference>
<name>A0A064CDN1_9MYCO</name>
<evidence type="ECO:0000256" key="3">
    <source>
        <dbReference type="SAM" id="MobiDB-lite"/>
    </source>
</evidence>
<dbReference type="Gene3D" id="3.90.1530.30">
    <property type="match status" value="1"/>
</dbReference>
<dbReference type="InterPro" id="IPR004437">
    <property type="entry name" value="ParB/RepB/Spo0J"/>
</dbReference>
<dbReference type="GO" id="GO:0007059">
    <property type="term" value="P:chromosome segregation"/>
    <property type="evidence" value="ECO:0007669"/>
    <property type="project" value="UniProtKB-KW"/>
</dbReference>
<dbReference type="Pfam" id="PF02195">
    <property type="entry name" value="ParB_N"/>
    <property type="match status" value="1"/>
</dbReference>
<dbReference type="InterPro" id="IPR036086">
    <property type="entry name" value="ParB/Sulfiredoxin_sf"/>
</dbReference>
<dbReference type="Pfam" id="PF17762">
    <property type="entry name" value="HTH_ParB"/>
    <property type="match status" value="1"/>
</dbReference>
<comment type="similarity">
    <text evidence="1">Belongs to the ParB family.</text>
</comment>
<dbReference type="eggNOG" id="COG1475">
    <property type="taxonomic scope" value="Bacteria"/>
</dbReference>
<dbReference type="GO" id="GO:0045881">
    <property type="term" value="P:positive regulation of sporulation resulting in formation of a cellular spore"/>
    <property type="evidence" value="ECO:0007669"/>
    <property type="project" value="TreeGrafter"/>
</dbReference>
<dbReference type="GO" id="GO:0003677">
    <property type="term" value="F:DNA binding"/>
    <property type="evidence" value="ECO:0007669"/>
    <property type="project" value="InterPro"/>
</dbReference>
<evidence type="ECO:0000256" key="2">
    <source>
        <dbReference type="ARBA" id="ARBA00022829"/>
    </source>
</evidence>
<dbReference type="PANTHER" id="PTHR33375:SF1">
    <property type="entry name" value="CHROMOSOME-PARTITIONING PROTEIN PARB-RELATED"/>
    <property type="match status" value="1"/>
</dbReference>